<feature type="non-terminal residue" evidence="2">
    <location>
        <position position="1"/>
    </location>
</feature>
<dbReference type="EMBL" id="LSRL02000871">
    <property type="protein sequence ID" value="TDG39682.1"/>
    <property type="molecule type" value="Genomic_DNA"/>
</dbReference>
<sequence length="93" mass="10569">RITKLHGGNTGWVSYPLKTELEVILTELGLEPHGLVDELRRRLTAYINRDDHSEESDCNDCKQQRKTANVADLKEYHGPPEDEEDQGPDARIA</sequence>
<reference evidence="2 3" key="1">
    <citation type="journal article" date="2019" name="J. Hered.">
        <title>An Improved Genome Assembly for Drosophila navojoa, the Basal Species in the mojavensis Cluster.</title>
        <authorList>
            <person name="Vanderlinde T."/>
            <person name="Dupim E.G."/>
            <person name="Nazario-Yepiz N.O."/>
            <person name="Carvalho A.B."/>
        </authorList>
    </citation>
    <scope>NUCLEOTIDE SEQUENCE [LARGE SCALE GENOMIC DNA]</scope>
    <source>
        <strain evidence="2">Navoj_Jal97</strain>
        <tissue evidence="2">Whole organism</tissue>
    </source>
</reference>
<organism evidence="2 3">
    <name type="scientific">Drosophila navojoa</name>
    <name type="common">Fruit fly</name>
    <dbReference type="NCBI Taxonomy" id="7232"/>
    <lineage>
        <taxon>Eukaryota</taxon>
        <taxon>Metazoa</taxon>
        <taxon>Ecdysozoa</taxon>
        <taxon>Arthropoda</taxon>
        <taxon>Hexapoda</taxon>
        <taxon>Insecta</taxon>
        <taxon>Pterygota</taxon>
        <taxon>Neoptera</taxon>
        <taxon>Endopterygota</taxon>
        <taxon>Diptera</taxon>
        <taxon>Brachycera</taxon>
        <taxon>Muscomorpha</taxon>
        <taxon>Ephydroidea</taxon>
        <taxon>Drosophilidae</taxon>
        <taxon>Drosophila</taxon>
    </lineage>
</organism>
<name>A0A484AUH5_DRONA</name>
<proteinExistence type="predicted"/>
<gene>
    <name evidence="2" type="ORF">AWZ03_013894</name>
</gene>
<keyword evidence="3" id="KW-1185">Reference proteome</keyword>
<evidence type="ECO:0008006" key="4">
    <source>
        <dbReference type="Google" id="ProtNLM"/>
    </source>
</evidence>
<feature type="region of interest" description="Disordered" evidence="1">
    <location>
        <begin position="69"/>
        <end position="93"/>
    </location>
</feature>
<comment type="caution">
    <text evidence="2">The sequence shown here is derived from an EMBL/GenBank/DDBJ whole genome shotgun (WGS) entry which is preliminary data.</text>
</comment>
<dbReference type="Proteomes" id="UP000295192">
    <property type="component" value="Unassembled WGS sequence"/>
</dbReference>
<accession>A0A484AUH5</accession>
<evidence type="ECO:0000256" key="1">
    <source>
        <dbReference type="SAM" id="MobiDB-lite"/>
    </source>
</evidence>
<dbReference type="AlphaFoldDB" id="A0A484AUH5"/>
<evidence type="ECO:0000313" key="3">
    <source>
        <dbReference type="Proteomes" id="UP000295192"/>
    </source>
</evidence>
<evidence type="ECO:0000313" key="2">
    <source>
        <dbReference type="EMBL" id="TDG39682.1"/>
    </source>
</evidence>
<protein>
    <recommendedName>
        <fullName evidence="4">SAP domain-containing protein</fullName>
    </recommendedName>
</protein>